<gene>
    <name evidence="4" type="primary">cotR</name>
    <name evidence="4" type="ORF">RUM8411_03384</name>
</gene>
<dbReference type="Proteomes" id="UP000193778">
    <property type="component" value="Unassembled WGS sequence"/>
</dbReference>
<keyword evidence="1 2" id="KW-0443">Lipid metabolism</keyword>
<dbReference type="GO" id="GO:0016042">
    <property type="term" value="P:lipid catabolic process"/>
    <property type="evidence" value="ECO:0007669"/>
    <property type="project" value="UniProtKB-UniRule"/>
</dbReference>
<protein>
    <submittedName>
        <fullName evidence="4">Putative sporulation hydrolase CotR</fullName>
        <ecNumber evidence="4">3.1.1.-</ecNumber>
    </submittedName>
</protein>
<dbReference type="Gene3D" id="3.40.1090.10">
    <property type="entry name" value="Cytosolic phospholipase A2 catalytic domain"/>
    <property type="match status" value="1"/>
</dbReference>
<dbReference type="InterPro" id="IPR016035">
    <property type="entry name" value="Acyl_Trfase/lysoPLipase"/>
</dbReference>
<dbReference type="RefSeq" id="WP_085823845.1">
    <property type="nucleotide sequence ID" value="NZ_FWFP01000010.1"/>
</dbReference>
<dbReference type="Pfam" id="PF01734">
    <property type="entry name" value="Patatin"/>
    <property type="match status" value="1"/>
</dbReference>
<feature type="active site" description="Nucleophile" evidence="2">
    <location>
        <position position="42"/>
    </location>
</feature>
<dbReference type="InterPro" id="IPR047156">
    <property type="entry name" value="Teg/CotR/CapV-like"/>
</dbReference>
<dbReference type="EC" id="3.1.1.-" evidence="4"/>
<evidence type="ECO:0000313" key="5">
    <source>
        <dbReference type="Proteomes" id="UP000193778"/>
    </source>
</evidence>
<dbReference type="GO" id="GO:0016787">
    <property type="term" value="F:hydrolase activity"/>
    <property type="evidence" value="ECO:0007669"/>
    <property type="project" value="UniProtKB-UniRule"/>
</dbReference>
<keyword evidence="5" id="KW-1185">Reference proteome</keyword>
<sequence length="352" mass="38282">MVFKLVSCDGGGIRGYLTCLILQGLHEETGCLDTADGFAGTSTGGLMAVALADGRTQGKDMAKLIADLAAHYRDDADTIFRENERNFLDKALDDLLRRFHLGGGPGITASQYNATGLEEIGLSLVEDRTIGSLSTDMVLAVNTTCLHRSDKIGWAPFTITNQNLEHESWLDMSAVRLLDVALASSAAPSYFPPHQIKAGGKDYGYFADGGTFANNPVMNGINVAIATNRAHGLEDVEALSIGTGQQPTDISEEMVKNPDDWGLLKWFGITSNAPRGALIELLLNTSAENQYWMARLVLKDRLVRINPPLPKVVGLATHKPESYTLMDKAYQASKQSTYWANAVKMMRGWARN</sequence>
<proteinExistence type="predicted"/>
<dbReference type="PANTHER" id="PTHR24138">
    <property type="entry name" value="INTRACELLLAR PHOSPHOLIPASE A FAMILY"/>
    <property type="match status" value="1"/>
</dbReference>
<organism evidence="4 5">
    <name type="scientific">Ruegeria meonggei</name>
    <dbReference type="NCBI Taxonomy" id="1446476"/>
    <lineage>
        <taxon>Bacteria</taxon>
        <taxon>Pseudomonadati</taxon>
        <taxon>Pseudomonadota</taxon>
        <taxon>Alphaproteobacteria</taxon>
        <taxon>Rhodobacterales</taxon>
        <taxon>Roseobacteraceae</taxon>
        <taxon>Ruegeria</taxon>
    </lineage>
</organism>
<dbReference type="OrthoDB" id="9807112at2"/>
<dbReference type="AlphaFoldDB" id="A0A1X7A0H4"/>
<feature type="active site" description="Proton acceptor" evidence="2">
    <location>
        <position position="208"/>
    </location>
</feature>
<keyword evidence="2" id="KW-0442">Lipid degradation</keyword>
<evidence type="ECO:0000259" key="3">
    <source>
        <dbReference type="PROSITE" id="PS51635"/>
    </source>
</evidence>
<evidence type="ECO:0000256" key="1">
    <source>
        <dbReference type="ARBA" id="ARBA00023098"/>
    </source>
</evidence>
<evidence type="ECO:0000313" key="4">
    <source>
        <dbReference type="EMBL" id="SLN67191.1"/>
    </source>
</evidence>
<dbReference type="PROSITE" id="PS51635">
    <property type="entry name" value="PNPLA"/>
    <property type="match status" value="1"/>
</dbReference>
<reference evidence="5" key="1">
    <citation type="submission" date="2017-03" db="EMBL/GenBank/DDBJ databases">
        <authorList>
            <person name="Rodrigo-Torres L."/>
            <person name="Arahal R.D."/>
            <person name="Lucena T."/>
        </authorList>
    </citation>
    <scope>NUCLEOTIDE SEQUENCE [LARGE SCALE GENOMIC DNA]</scope>
    <source>
        <strain evidence="5">CECT 8411</strain>
    </source>
</reference>
<dbReference type="CDD" id="cd07199">
    <property type="entry name" value="Pat17_PNPLA8_PNPLA9_like"/>
    <property type="match status" value="1"/>
</dbReference>
<dbReference type="EMBL" id="FWFP01000010">
    <property type="protein sequence ID" value="SLN67191.1"/>
    <property type="molecule type" value="Genomic_DNA"/>
</dbReference>
<dbReference type="PANTHER" id="PTHR24138:SF10">
    <property type="entry name" value="PHOSPHOLIPASE A2"/>
    <property type="match status" value="1"/>
</dbReference>
<dbReference type="InterPro" id="IPR002641">
    <property type="entry name" value="PNPLA_dom"/>
</dbReference>
<feature type="short sequence motif" description="GXSXG" evidence="2">
    <location>
        <begin position="40"/>
        <end position="44"/>
    </location>
</feature>
<accession>A0A1X7A0H4</accession>
<feature type="domain" description="PNPLA" evidence="3">
    <location>
        <begin position="6"/>
        <end position="221"/>
    </location>
</feature>
<keyword evidence="2 4" id="KW-0378">Hydrolase</keyword>
<dbReference type="SUPFAM" id="SSF52151">
    <property type="entry name" value="FabD/lysophospholipase-like"/>
    <property type="match status" value="1"/>
</dbReference>
<feature type="short sequence motif" description="DGA/G" evidence="2">
    <location>
        <begin position="208"/>
        <end position="210"/>
    </location>
</feature>
<name>A0A1X7A0H4_9RHOB</name>
<feature type="short sequence motif" description="GXGXXG" evidence="2">
    <location>
        <begin position="10"/>
        <end position="15"/>
    </location>
</feature>
<evidence type="ECO:0000256" key="2">
    <source>
        <dbReference type="PROSITE-ProRule" id="PRU01161"/>
    </source>
</evidence>